<dbReference type="RefSeq" id="WP_316432252.1">
    <property type="nucleotide sequence ID" value="NZ_CP053586.1"/>
</dbReference>
<dbReference type="EMBL" id="CP053586">
    <property type="protein sequence ID" value="WNZ26062.1"/>
    <property type="molecule type" value="Genomic_DNA"/>
</dbReference>
<proteinExistence type="predicted"/>
<dbReference type="CDD" id="cd13585">
    <property type="entry name" value="PBP2_TMBP_like"/>
    <property type="match status" value="1"/>
</dbReference>
<dbReference type="PANTHER" id="PTHR43649">
    <property type="entry name" value="ARABINOSE-BINDING PROTEIN-RELATED"/>
    <property type="match status" value="1"/>
</dbReference>
<organism evidence="1">
    <name type="scientific">Leptolyngbya sp. NK1-12</name>
    <dbReference type="NCBI Taxonomy" id="2547451"/>
    <lineage>
        <taxon>Bacteria</taxon>
        <taxon>Bacillati</taxon>
        <taxon>Cyanobacteriota</taxon>
        <taxon>Cyanophyceae</taxon>
        <taxon>Leptolyngbyales</taxon>
        <taxon>Leptolyngbyaceae</taxon>
        <taxon>Leptolyngbya group</taxon>
        <taxon>Leptolyngbya</taxon>
    </lineage>
</organism>
<evidence type="ECO:0000313" key="1">
    <source>
        <dbReference type="EMBL" id="WNZ26062.1"/>
    </source>
</evidence>
<dbReference type="Pfam" id="PF01547">
    <property type="entry name" value="SBP_bac_1"/>
    <property type="match status" value="1"/>
</dbReference>
<dbReference type="PANTHER" id="PTHR43649:SF12">
    <property type="entry name" value="DIACETYLCHITOBIOSE BINDING PROTEIN DASA"/>
    <property type="match status" value="1"/>
</dbReference>
<dbReference type="InterPro" id="IPR006059">
    <property type="entry name" value="SBP"/>
</dbReference>
<gene>
    <name evidence="1" type="ORF">HJG54_26700</name>
</gene>
<dbReference type="AlphaFoldDB" id="A0AA96WHB0"/>
<dbReference type="InterPro" id="IPR050490">
    <property type="entry name" value="Bact_solute-bd_prot1"/>
</dbReference>
<dbReference type="PROSITE" id="PS51257">
    <property type="entry name" value="PROKAR_LIPOPROTEIN"/>
    <property type="match status" value="1"/>
</dbReference>
<reference evidence="1" key="1">
    <citation type="submission" date="2020-05" db="EMBL/GenBank/DDBJ databases">
        <authorList>
            <person name="Zhu T."/>
            <person name="Keshari N."/>
            <person name="Lu X."/>
        </authorList>
    </citation>
    <scope>NUCLEOTIDE SEQUENCE</scope>
    <source>
        <strain evidence="1">NK1-12</strain>
    </source>
</reference>
<protein>
    <submittedName>
        <fullName evidence="1">Sugar ABC transporter substrate-binding protein</fullName>
    </submittedName>
</protein>
<dbReference type="SUPFAM" id="SSF53850">
    <property type="entry name" value="Periplasmic binding protein-like II"/>
    <property type="match status" value="1"/>
</dbReference>
<sequence>MNRINRWKQFGIFALLGILLSWMISCSPNSTPSGSATAGAAEVEFWTMQLEAQFKDYFDQLIAQFEKENPGVKVRWVDVPWADMQSKILTAVSANTAPDVVNLNPDFAAQLAGRNAWLALDDRIGETDKAQYLPNIWKASTLDDKSFGLPWYLSTSITIYNQELLQQAGISQPPTTYEELAQVAKQVKDKTGKYAFFVTVVPEDSAEVLQSMVQMGVTLLDDQGKAAFNTPEGKAAFQYWTDLYQQGLLPKEVLTQGHRRAIDLYQAGETALLTTGPQFLKTIATNAPAIAQASSVAPQITGKTNKKNVAVMNLVIPRNTDQPDAALKFALFVTNNENQLSFAKAANVLPSTIAALEDAYFTQVGADAPALDQARSISAKQMQDAEVLLPSIKDIKELQKIVYDNLQAAMLGEKTVDQAVADAAAEWDER</sequence>
<dbReference type="Gene3D" id="3.40.190.10">
    <property type="entry name" value="Periplasmic binding protein-like II"/>
    <property type="match status" value="2"/>
</dbReference>
<name>A0AA96WHB0_9CYAN</name>
<accession>A0AA96WHB0</accession>